<evidence type="ECO:0000313" key="2">
    <source>
        <dbReference type="EMBL" id="MBM3226990.1"/>
    </source>
</evidence>
<organism evidence="2 3">
    <name type="scientific">Tectimicrobiota bacterium</name>
    <dbReference type="NCBI Taxonomy" id="2528274"/>
    <lineage>
        <taxon>Bacteria</taxon>
        <taxon>Pseudomonadati</taxon>
        <taxon>Nitrospinota/Tectimicrobiota group</taxon>
        <taxon>Candidatus Tectimicrobiota</taxon>
    </lineage>
</organism>
<protein>
    <submittedName>
        <fullName evidence="2">DUF3500 domain-containing protein</fullName>
    </submittedName>
</protein>
<dbReference type="EMBL" id="VGLS01001139">
    <property type="protein sequence ID" value="MBM3226990.1"/>
    <property type="molecule type" value="Genomic_DNA"/>
</dbReference>
<gene>
    <name evidence="2" type="ORF">FJZ47_24755</name>
</gene>
<sequence>LFTSIISTDLPPERYTPPDGCQQSVSFKDNVVIPYEGIRADALPPGQRSLLLSLLQTYTSHLRPGHDQVWMEEIKQHLAET</sequence>
<name>A0A937W887_UNCTE</name>
<evidence type="ECO:0000256" key="1">
    <source>
        <dbReference type="SAM" id="MobiDB-lite"/>
    </source>
</evidence>
<comment type="caution">
    <text evidence="2">The sequence shown here is derived from an EMBL/GenBank/DDBJ whole genome shotgun (WGS) entry which is preliminary data.</text>
</comment>
<feature type="non-terminal residue" evidence="2">
    <location>
        <position position="1"/>
    </location>
</feature>
<evidence type="ECO:0000313" key="3">
    <source>
        <dbReference type="Proteomes" id="UP000712673"/>
    </source>
</evidence>
<dbReference type="InterPro" id="IPR021889">
    <property type="entry name" value="DUF3500"/>
</dbReference>
<accession>A0A937W887</accession>
<dbReference type="Pfam" id="PF12006">
    <property type="entry name" value="DUF3500"/>
    <property type="match status" value="1"/>
</dbReference>
<proteinExistence type="predicted"/>
<dbReference type="AlphaFoldDB" id="A0A937W887"/>
<reference evidence="2" key="1">
    <citation type="submission" date="2019-03" db="EMBL/GenBank/DDBJ databases">
        <title>Lake Tanganyika Metagenome-Assembled Genomes (MAGs).</title>
        <authorList>
            <person name="Tran P."/>
        </authorList>
    </citation>
    <scope>NUCLEOTIDE SEQUENCE</scope>
    <source>
        <strain evidence="2">K_DeepCast_65m_m2_066</strain>
    </source>
</reference>
<dbReference type="Proteomes" id="UP000712673">
    <property type="component" value="Unassembled WGS sequence"/>
</dbReference>
<feature type="region of interest" description="Disordered" evidence="1">
    <location>
        <begin position="1"/>
        <end position="21"/>
    </location>
</feature>